<dbReference type="Gene3D" id="3.20.20.140">
    <property type="entry name" value="Metal-dependent hydrolases"/>
    <property type="match status" value="1"/>
</dbReference>
<sequence>MDEWLHPQLKLQKNFYMNATCADPSRIDESSVARMDALTQAMPAGMKLMLFAFDWHRDTQGNILKQHSIFHISNQYAATIAQRMPERYEWVASIHPFRPDAVDALDHAYALGAKAIKWLPSGMGIDPASAKCDAFYKKVAQLGMPIISHTGQESAVPGGEQAFGNPLRMRRALDHGATVVLAHCASDGMDQDLDHGGRQVRSFELFKRLMDTPDYQPLLYGDISATTLINHAWVLPELIQRQDWHTRLIHGSDYPLPGIMPLTNVNTLVAHGWLDETHKPFLMALKNHHPLLYDFALKRLIAIHGQSFSTAVFETRHIFERA</sequence>
<gene>
    <name evidence="2" type="ORF">Q9291_00420</name>
</gene>
<evidence type="ECO:0000313" key="2">
    <source>
        <dbReference type="EMBL" id="MDP8566298.1"/>
    </source>
</evidence>
<dbReference type="InterPro" id="IPR032466">
    <property type="entry name" value="Metal_Hydrolase"/>
</dbReference>
<proteinExistence type="predicted"/>
<dbReference type="RefSeq" id="WP_306388009.1">
    <property type="nucleotide sequence ID" value="NZ_JAVCAP010000001.1"/>
</dbReference>
<evidence type="ECO:0000259" key="1">
    <source>
        <dbReference type="Pfam" id="PF04909"/>
    </source>
</evidence>
<reference evidence="3" key="1">
    <citation type="journal article" date="2019" name="Int. J. Syst. Evol. Microbiol.">
        <title>The Global Catalogue of Microorganisms (GCM) 10K type strain sequencing project: providing services to taxonomists for standard genome sequencing and annotation.</title>
        <authorList>
            <consortium name="The Broad Institute Genomics Platform"/>
            <consortium name="The Broad Institute Genome Sequencing Center for Infectious Disease"/>
            <person name="Wu L."/>
            <person name="Ma J."/>
        </authorList>
    </citation>
    <scope>NUCLEOTIDE SEQUENCE [LARGE SCALE GENOMIC DNA]</scope>
    <source>
        <strain evidence="3">VKM B-3159</strain>
    </source>
</reference>
<dbReference type="InterPro" id="IPR006680">
    <property type="entry name" value="Amidohydro-rel"/>
</dbReference>
<accession>A0ABT9JNY3</accession>
<dbReference type="SUPFAM" id="SSF51556">
    <property type="entry name" value="Metallo-dependent hydrolases"/>
    <property type="match status" value="1"/>
</dbReference>
<evidence type="ECO:0000313" key="3">
    <source>
        <dbReference type="Proteomes" id="UP001225906"/>
    </source>
</evidence>
<dbReference type="Proteomes" id="UP001225906">
    <property type="component" value="Unassembled WGS sequence"/>
</dbReference>
<protein>
    <submittedName>
        <fullName evidence="2">Amidohydrolase family protein</fullName>
    </submittedName>
</protein>
<feature type="domain" description="Amidohydrolase-related" evidence="1">
    <location>
        <begin position="63"/>
        <end position="257"/>
    </location>
</feature>
<keyword evidence="3" id="KW-1185">Reference proteome</keyword>
<dbReference type="Pfam" id="PF04909">
    <property type="entry name" value="Amidohydro_2"/>
    <property type="match status" value="1"/>
</dbReference>
<dbReference type="EMBL" id="JAVCAP010000001">
    <property type="protein sequence ID" value="MDP8566298.1"/>
    <property type="molecule type" value="Genomic_DNA"/>
</dbReference>
<name>A0ABT9JNY3_9PROT</name>
<organism evidence="2 3">
    <name type="scientific">Methylophilus aquaticus</name>
    <dbReference type="NCBI Taxonomy" id="1971610"/>
    <lineage>
        <taxon>Bacteria</taxon>
        <taxon>Pseudomonadati</taxon>
        <taxon>Pseudomonadota</taxon>
        <taxon>Betaproteobacteria</taxon>
        <taxon>Nitrosomonadales</taxon>
        <taxon>Methylophilaceae</taxon>
        <taxon>Methylophilus</taxon>
    </lineage>
</organism>
<comment type="caution">
    <text evidence="2">The sequence shown here is derived from an EMBL/GenBank/DDBJ whole genome shotgun (WGS) entry which is preliminary data.</text>
</comment>